<keyword evidence="1" id="KW-0175">Coiled coil</keyword>
<feature type="domain" description="DUF3131" evidence="3">
    <location>
        <begin position="77"/>
        <end position="437"/>
    </location>
</feature>
<keyword evidence="2" id="KW-1133">Transmembrane helix</keyword>
<evidence type="ECO:0000259" key="3">
    <source>
        <dbReference type="Pfam" id="PF11329"/>
    </source>
</evidence>
<accession>A0A1W1EL29</accession>
<keyword evidence="2" id="KW-0472">Membrane</keyword>
<evidence type="ECO:0000256" key="1">
    <source>
        <dbReference type="SAM" id="Coils"/>
    </source>
</evidence>
<name>A0A1W1EL29_9ZZZZ</name>
<proteinExistence type="predicted"/>
<evidence type="ECO:0000313" key="4">
    <source>
        <dbReference type="EMBL" id="SHO81580.1"/>
    </source>
</evidence>
<dbReference type="InterPro" id="IPR021478">
    <property type="entry name" value="DUF3131"/>
</dbReference>
<dbReference type="AlphaFoldDB" id="A0A1W1EL29"/>
<feature type="transmembrane region" description="Helical" evidence="2">
    <location>
        <begin position="7"/>
        <end position="28"/>
    </location>
</feature>
<sequence>MKNILSIIIAILLIILIILGLFGFNKLYNLASIKLSTPQVITLCCDKNKTKKIEEFSDEESQICPLKSIPTEEELKMAKISWKYIENNFIKKTGLMSAADKYPSASVWDWANGVYAIFAAKKFKLITQEKYEEMMNRFLTTMQDMKLFNNELPNKTYNTISAKMTDYGNKPTPDGIGWSAADLARLLASLNVIEQCEPSLAPQIEKLTLRYRYCRILSVDGDLYGGSYKNGELKIGHETLTGYEEYLARSFELWGHDAGEARRYKFLKEELVYGVKVPTDTRKFYSNFVGSESYWYTGFDYGVDDNESGKYIKNIYKVQEERYNHTGQFTAVTEDHIDRPPYFLYNTIFTNGEAFKIINHDAQDYNDFKSVSTKAAIGMKYLFDTPYANKIFNYVKNNYDAKKGYYAGIYETMAGQNKALTLNTNSIILESLLFSKIGNLQELKKIKSRGTYDYYRNNVNNFKCLPTKEKMIVLEPYTPNNKEQNSSEIAEDLKDATIAWKYFENNYNEKTGIVNASNSYKVIKVDAIGKTIMATISARKLNIISEDIFIERINKIMETIKGLKLYNDELPNRYYDASTGEAINSKGWDLYSIAHMITGLYYLQRDYPKYKNDIFTIITKYDFSRALKDGMKNYSSNDKGDEWSKSVADPAKEYYIHNALKLFNIYSYSHFVDERNLDYRAIYGYEIPFGFYYGVANGESYLWSMMEHPYYLKYKHYSSNIYFALKERYMRTNKISTSTEEHLDKAPYWIQNTIYHNKRDWSDFDKSDNNLPKLKLVSTKASFIYNALYGYIDDYARFLKDYTKKFYKDDYGWFGGYYSDSKRVNKSLNILTNSAVLESIYYKKVGNLYYNQKDKLADKIAIHHIDLSNRFSLESKKIELFYYSTELLNKFKDIDDVIRVERKDEDFVVRIGDFQTKEEAISYLSKHKKEMKDFKVVNIDIDSSKFLFSNRYYKYDYRFPYKNRVIDEENLEFKKFLETPKAKKIIEDRELKKEEKKRLKEEAKIKKEQEKLKEKESKNKKEEFKKKD</sequence>
<dbReference type="Gene3D" id="1.50.10.140">
    <property type="match status" value="2"/>
</dbReference>
<reference evidence="4" key="1">
    <citation type="submission" date="2016-10" db="EMBL/GenBank/DDBJ databases">
        <authorList>
            <person name="de Groot N.N."/>
        </authorList>
    </citation>
    <scope>NUCLEOTIDE SEQUENCE</scope>
</reference>
<dbReference type="Pfam" id="PF11329">
    <property type="entry name" value="DUF3131"/>
    <property type="match status" value="2"/>
</dbReference>
<protein>
    <recommendedName>
        <fullName evidence="3">DUF3131 domain-containing protein</fullName>
    </recommendedName>
</protein>
<dbReference type="EMBL" id="FRYL01000044">
    <property type="protein sequence ID" value="SHO81580.1"/>
    <property type="molecule type" value="Genomic_DNA"/>
</dbReference>
<gene>
    <name evidence="4" type="ORF">MNB_SV-15-127</name>
</gene>
<feature type="coiled-coil region" evidence="1">
    <location>
        <begin position="982"/>
        <end position="1027"/>
    </location>
</feature>
<keyword evidence="2" id="KW-0812">Transmembrane</keyword>
<feature type="domain" description="DUF3131" evidence="3">
    <location>
        <begin position="495"/>
        <end position="846"/>
    </location>
</feature>
<evidence type="ECO:0000256" key="2">
    <source>
        <dbReference type="SAM" id="Phobius"/>
    </source>
</evidence>
<organism evidence="4">
    <name type="scientific">hydrothermal vent metagenome</name>
    <dbReference type="NCBI Taxonomy" id="652676"/>
    <lineage>
        <taxon>unclassified sequences</taxon>
        <taxon>metagenomes</taxon>
        <taxon>ecological metagenomes</taxon>
    </lineage>
</organism>